<keyword evidence="1" id="KW-0812">Transmembrane</keyword>
<evidence type="ECO:0000313" key="3">
    <source>
        <dbReference type="Proteomes" id="UP000240325"/>
    </source>
</evidence>
<dbReference type="EMBL" id="MF782455">
    <property type="protein sequence ID" value="ATZ80342.1"/>
    <property type="molecule type" value="Genomic_DNA"/>
</dbReference>
<keyword evidence="3" id="KW-1185">Reference proteome</keyword>
<dbReference type="Proteomes" id="UP000240325">
    <property type="component" value="Segment"/>
</dbReference>
<gene>
    <name evidence="2" type="ORF">BMW23_0284</name>
</gene>
<keyword evidence="1" id="KW-0472">Membrane</keyword>
<proteinExistence type="predicted"/>
<evidence type="ECO:0008006" key="4">
    <source>
        <dbReference type="Google" id="ProtNLM"/>
    </source>
</evidence>
<accession>A0A2H4UTT4</accession>
<protein>
    <recommendedName>
        <fullName evidence="4">Transmembrane protein</fullName>
    </recommendedName>
</protein>
<evidence type="ECO:0000256" key="1">
    <source>
        <dbReference type="SAM" id="Phobius"/>
    </source>
</evidence>
<name>A0A2H4UTT4_9VIRU</name>
<feature type="transmembrane region" description="Helical" evidence="1">
    <location>
        <begin position="118"/>
        <end position="137"/>
    </location>
</feature>
<reference evidence="2" key="1">
    <citation type="journal article" date="2017" name="Elife">
        <title>The kinetoplastid-infecting Bodo saltans virus (BsV), a window into the most abundant giant viruses in the sea.</title>
        <authorList>
            <person name="Deeg C.M."/>
            <person name="Chow C.-E.T."/>
            <person name="Suttle C.A."/>
        </authorList>
    </citation>
    <scope>NUCLEOTIDE SEQUENCE</scope>
    <source>
        <strain evidence="2">NG1</strain>
    </source>
</reference>
<organism evidence="2">
    <name type="scientific">Bodo saltans virus</name>
    <dbReference type="NCBI Taxonomy" id="2024608"/>
    <lineage>
        <taxon>Viruses</taxon>
        <taxon>Varidnaviria</taxon>
        <taxon>Bamfordvirae</taxon>
        <taxon>Nucleocytoviricota</taxon>
        <taxon>Megaviricetes</taxon>
        <taxon>Imitervirales</taxon>
        <taxon>Mimiviridae</taxon>
        <taxon>Klosneuvirinae</taxon>
        <taxon>Theiavirus</taxon>
        <taxon>Theiavirus salishense</taxon>
    </lineage>
</organism>
<keyword evidence="1" id="KW-1133">Transmembrane helix</keyword>
<sequence length="149" mass="17496">MTYNHTLFETNNFSQEFFIDSDDDIINFNIYSDKNNISDNAKKNKSDNTYYSYIIPNLYDDDTKSILDIESPTLNYKKKYPLSTIYNYTTTDFESDDSQTTLNNREHFGNIVAKSNNYIYFILAFIVITILLFLAALHDMNAPYLCLYK</sequence>
<evidence type="ECO:0000313" key="2">
    <source>
        <dbReference type="EMBL" id="ATZ80342.1"/>
    </source>
</evidence>